<dbReference type="EMBL" id="SNRW01003323">
    <property type="protein sequence ID" value="KAA6390147.1"/>
    <property type="molecule type" value="Genomic_DNA"/>
</dbReference>
<dbReference type="GO" id="GO:0004842">
    <property type="term" value="F:ubiquitin-protein transferase activity"/>
    <property type="evidence" value="ECO:0007669"/>
    <property type="project" value="InterPro"/>
</dbReference>
<feature type="region of interest" description="Disordered" evidence="1">
    <location>
        <begin position="320"/>
        <end position="343"/>
    </location>
</feature>
<evidence type="ECO:0000313" key="4">
    <source>
        <dbReference type="Proteomes" id="UP000324800"/>
    </source>
</evidence>
<gene>
    <name evidence="3" type="ORF">EZS28_014328</name>
</gene>
<dbReference type="SMART" id="SM00504">
    <property type="entry name" value="Ubox"/>
    <property type="match status" value="1"/>
</dbReference>
<dbReference type="Proteomes" id="UP000324800">
    <property type="component" value="Unassembled WGS sequence"/>
</dbReference>
<proteinExistence type="predicted"/>
<dbReference type="InterPro" id="IPR013083">
    <property type="entry name" value="Znf_RING/FYVE/PHD"/>
</dbReference>
<organism evidence="3 4">
    <name type="scientific">Streblomastix strix</name>
    <dbReference type="NCBI Taxonomy" id="222440"/>
    <lineage>
        <taxon>Eukaryota</taxon>
        <taxon>Metamonada</taxon>
        <taxon>Preaxostyla</taxon>
        <taxon>Oxymonadida</taxon>
        <taxon>Streblomastigidae</taxon>
        <taxon>Streblomastix</taxon>
    </lineage>
</organism>
<protein>
    <recommendedName>
        <fullName evidence="2">U-box domain-containing protein</fullName>
    </recommendedName>
</protein>
<dbReference type="AlphaFoldDB" id="A0A5J4W5G2"/>
<dbReference type="SUPFAM" id="SSF57850">
    <property type="entry name" value="RING/U-box"/>
    <property type="match status" value="1"/>
</dbReference>
<feature type="domain" description="U-box" evidence="2">
    <location>
        <begin position="365"/>
        <end position="427"/>
    </location>
</feature>
<evidence type="ECO:0000256" key="1">
    <source>
        <dbReference type="SAM" id="MobiDB-lite"/>
    </source>
</evidence>
<reference evidence="3 4" key="1">
    <citation type="submission" date="2019-03" db="EMBL/GenBank/DDBJ databases">
        <title>Single cell metagenomics reveals metabolic interactions within the superorganism composed of flagellate Streblomastix strix and complex community of Bacteroidetes bacteria on its surface.</title>
        <authorList>
            <person name="Treitli S.C."/>
            <person name="Kolisko M."/>
            <person name="Husnik F."/>
            <person name="Keeling P."/>
            <person name="Hampl V."/>
        </authorList>
    </citation>
    <scope>NUCLEOTIDE SEQUENCE [LARGE SCALE GENOMIC DNA]</scope>
    <source>
        <strain evidence="3">ST1C</strain>
    </source>
</reference>
<accession>A0A5J4W5G2</accession>
<comment type="caution">
    <text evidence="3">The sequence shown here is derived from an EMBL/GenBank/DDBJ whole genome shotgun (WGS) entry which is preliminary data.</text>
</comment>
<feature type="compositionally biased region" description="Polar residues" evidence="1">
    <location>
        <begin position="321"/>
        <end position="332"/>
    </location>
</feature>
<dbReference type="Pfam" id="PF04564">
    <property type="entry name" value="U-box"/>
    <property type="match status" value="1"/>
</dbReference>
<name>A0A5J4W5G2_9EUKA</name>
<evidence type="ECO:0000259" key="2">
    <source>
        <dbReference type="SMART" id="SM00504"/>
    </source>
</evidence>
<dbReference type="GO" id="GO:0016567">
    <property type="term" value="P:protein ubiquitination"/>
    <property type="evidence" value="ECO:0007669"/>
    <property type="project" value="InterPro"/>
</dbReference>
<dbReference type="OrthoDB" id="20295at2759"/>
<dbReference type="Gene3D" id="3.30.40.10">
    <property type="entry name" value="Zinc/RING finger domain, C3HC4 (zinc finger)"/>
    <property type="match status" value="1"/>
</dbReference>
<dbReference type="InterPro" id="IPR003613">
    <property type="entry name" value="Ubox_domain"/>
</dbReference>
<sequence length="438" mass="51279">MQKQPEPEKTDEGQEKLENDNSKEKVRELEAKIRQLEIQKDFEKKRADYADQQRQNLNYVLTSTTLFPEITILNPYSQSFEEYIHQCPVNAKKLQQRIFEVKLKGKIVQWYVEIVRELENKAQLHLISYKNQIPYDAILHYTSKTKPIDCKQGSQIWITARLLKIGNNMNDLELESIDPELPVHQRVPDATFTFSQMKEIFNPRAQDLADHMYLMWQNVEYSFFSMITNIKELIGDDNYCAMISVQVIQPFHDNDLEPVFIFIPKDQIENIHIIRSKKESPIQFTAKPLSRVNKQHWLTFVGINQIADKSFKPQLLPLNLTPDTDQQDQTKINIPRPTPKGPKKWENISIPKFPLLTPNEEAQKHFICELTNHIMTDPVSLDGQHYFERAQLVKHIEEQGISPVTYEAVSINDIKEEPALKVELQLYLADNPQRKTQM</sequence>
<feature type="region of interest" description="Disordered" evidence="1">
    <location>
        <begin position="1"/>
        <end position="25"/>
    </location>
</feature>
<evidence type="ECO:0000313" key="3">
    <source>
        <dbReference type="EMBL" id="KAA6390147.1"/>
    </source>
</evidence>